<dbReference type="InterPro" id="IPR003591">
    <property type="entry name" value="Leu-rich_rpt_typical-subtyp"/>
</dbReference>
<evidence type="ECO:0000256" key="11">
    <source>
        <dbReference type="ARBA" id="ARBA00023180"/>
    </source>
</evidence>
<gene>
    <name evidence="14" type="ORF">CXB51_025980</name>
</gene>
<reference evidence="14 15" key="1">
    <citation type="journal article" date="2021" name="bioRxiv">
        <title>The Gossypium anomalum genome as a resource for cotton improvement and evolutionary analysis of hybrid incompatibility.</title>
        <authorList>
            <person name="Grover C.E."/>
            <person name="Yuan D."/>
            <person name="Arick M.A."/>
            <person name="Miller E.R."/>
            <person name="Hu G."/>
            <person name="Peterson D.G."/>
            <person name="Wendel J.F."/>
            <person name="Udall J.A."/>
        </authorList>
    </citation>
    <scope>NUCLEOTIDE SEQUENCE [LARGE SCALE GENOMIC DNA]</scope>
    <source>
        <strain evidence="14">JFW-Udall</strain>
        <tissue evidence="14">Leaf</tissue>
    </source>
</reference>
<keyword evidence="10" id="KW-0675">Receptor</keyword>
<sequence>MENLGILIALFFLFSSSTSLHPSSHTNLQNHCLHDQRSALLQLQHHLYYAPNFIFSSKLDLWNPNTHCCSWKGVTCDALGHVIGIDLSYQNLSGSLHSVFNLHHLQRLNLAGNNFNTTLFQYGFGKLPNLTHLNLSASCFHSQIPVGISYLTRLVSLNLSYQDDCYHRNDQSYDPFYPAMKLEKPNFKTFIKNMRSLRELYLDGVNISSQSSEWCETTSLSLPKLSVLSMSGCGLTGPFCSSLLNLRYLSKLNLDSNPISYLPPKFSKISSPLVSISLTDCNLSGHFPAEFFLLPKMQRINISWNSRLMGQLPEFPINNTLEVLSLQYSNFSGSIPASIANLSNLVELDLSDNNFNASIANLSNLVELDLSDNNFNGSIPPFHRSGVPNLASLDLSWNYLSGSIPSSLFTLSTLQTLSLGYNSFSDCQLKLDMFLQLSNLTHLSLSNISLLIGSHNKSRTLPQLESLYLSSCNLIEFPEFIKSQNKLTDLHLSNNRIHGLVPNWLWNSTLEILDLSSNAIDIPNQFPFDDANSSFPTLRRLRLRSCNISTFPAFLKSQESLIQLDLSNNQISGAVPNWLWKSTLEILDLSSNAIDIPNQFPFDDANSSFPMLRFLLLASCNISTFPAFLKSQESLMQLDLSNNQISGAVPNWLWKSTLELLDLSSNAIDIPNQFPFDDASSSFPMLRFLLLASCNISTFLAFLKSQESLMQLDLSNNQISGAVPNWVWKKSLQYLDLSNNSLTSLDQFLSNQDSLQIPICNLSHLWRFNASFNKLSGSIPSCLGNISSLEYLDLQQNNFSGSIPDFGGATQLYTLQLNDNKLEGKLPRSLANCTMLYVLNLENNTLHDTFPLWLGKLPGLTVLILRANRFYGPIKHLENNFPVLDVLDIASNNFSGQLSNEFFQAAHKLRSLKSTGTTWKGSCQVKLPLLKVLILRSNRFYGSIKFSGDGNAFPMLHILDLASNNFSGEKILTLLTCLDLSNNNFHGRILEEVQDLKSLHVLNLSYNSLFGSIPSALGSLTELESLDLSQNSLSGKIPLQLTSLTFLAVLNLSYNQLDGSIPQSNQFGTFLNDSYIGNTRLCGVPLTKKCNEVGSQMLPPKEGEDSWIDGLSVGKSC</sequence>
<dbReference type="AlphaFoldDB" id="A0A8J5Y2E0"/>
<protein>
    <recommendedName>
        <fullName evidence="13">Leucine-rich repeat-containing N-terminal plant-type domain-containing protein</fullName>
    </recommendedName>
</protein>
<evidence type="ECO:0000256" key="2">
    <source>
        <dbReference type="ARBA" id="ARBA00009592"/>
    </source>
</evidence>
<organism evidence="14 15">
    <name type="scientific">Gossypium anomalum</name>
    <dbReference type="NCBI Taxonomy" id="47600"/>
    <lineage>
        <taxon>Eukaryota</taxon>
        <taxon>Viridiplantae</taxon>
        <taxon>Streptophyta</taxon>
        <taxon>Embryophyta</taxon>
        <taxon>Tracheophyta</taxon>
        <taxon>Spermatophyta</taxon>
        <taxon>Magnoliopsida</taxon>
        <taxon>eudicotyledons</taxon>
        <taxon>Gunneridae</taxon>
        <taxon>Pentapetalae</taxon>
        <taxon>rosids</taxon>
        <taxon>malvids</taxon>
        <taxon>Malvales</taxon>
        <taxon>Malvaceae</taxon>
        <taxon>Malvoideae</taxon>
        <taxon>Gossypium</taxon>
    </lineage>
</organism>
<dbReference type="SUPFAM" id="SSF52047">
    <property type="entry name" value="RNI-like"/>
    <property type="match status" value="2"/>
</dbReference>
<evidence type="ECO:0000256" key="5">
    <source>
        <dbReference type="ARBA" id="ARBA00022692"/>
    </source>
</evidence>
<accession>A0A8J5Y2E0</accession>
<evidence type="ECO:0000259" key="13">
    <source>
        <dbReference type="Pfam" id="PF08263"/>
    </source>
</evidence>
<keyword evidence="4" id="KW-0433">Leucine-rich repeat</keyword>
<keyword evidence="6 12" id="KW-0732">Signal</keyword>
<evidence type="ECO:0000256" key="1">
    <source>
        <dbReference type="ARBA" id="ARBA00004251"/>
    </source>
</evidence>
<dbReference type="Pfam" id="PF00560">
    <property type="entry name" value="LRR_1"/>
    <property type="match status" value="9"/>
</dbReference>
<keyword evidence="15" id="KW-1185">Reference proteome</keyword>
<dbReference type="InterPro" id="IPR001611">
    <property type="entry name" value="Leu-rich_rpt"/>
</dbReference>
<feature type="chain" id="PRO_5035235306" description="Leucine-rich repeat-containing N-terminal plant-type domain-containing protein" evidence="12">
    <location>
        <begin position="20"/>
        <end position="1117"/>
    </location>
</feature>
<dbReference type="Gene3D" id="3.80.10.10">
    <property type="entry name" value="Ribonuclease Inhibitor"/>
    <property type="match status" value="6"/>
</dbReference>
<feature type="signal peptide" evidence="12">
    <location>
        <begin position="1"/>
        <end position="19"/>
    </location>
</feature>
<dbReference type="GO" id="GO:0005886">
    <property type="term" value="C:plasma membrane"/>
    <property type="evidence" value="ECO:0007669"/>
    <property type="project" value="UniProtKB-SubCell"/>
</dbReference>
<dbReference type="SMART" id="SM00365">
    <property type="entry name" value="LRR_SD22"/>
    <property type="match status" value="6"/>
</dbReference>
<evidence type="ECO:0000256" key="4">
    <source>
        <dbReference type="ARBA" id="ARBA00022614"/>
    </source>
</evidence>
<dbReference type="SMART" id="SM00369">
    <property type="entry name" value="LRR_TYP"/>
    <property type="match status" value="15"/>
</dbReference>
<comment type="similarity">
    <text evidence="2">Belongs to the RLP family.</text>
</comment>
<dbReference type="PANTHER" id="PTHR48061">
    <property type="entry name" value="LEUCINE-RICH REPEAT RECEPTOR PROTEIN KINASE EMS1-LIKE-RELATED"/>
    <property type="match status" value="1"/>
</dbReference>
<dbReference type="PROSITE" id="PS51450">
    <property type="entry name" value="LRR"/>
    <property type="match status" value="2"/>
</dbReference>
<dbReference type="Pfam" id="PF08263">
    <property type="entry name" value="LRRNT_2"/>
    <property type="match status" value="1"/>
</dbReference>
<evidence type="ECO:0000256" key="10">
    <source>
        <dbReference type="ARBA" id="ARBA00023170"/>
    </source>
</evidence>
<dbReference type="OrthoDB" id="442066at2759"/>
<evidence type="ECO:0000313" key="14">
    <source>
        <dbReference type="EMBL" id="KAG8481181.1"/>
    </source>
</evidence>
<evidence type="ECO:0000313" key="15">
    <source>
        <dbReference type="Proteomes" id="UP000701853"/>
    </source>
</evidence>
<comment type="caution">
    <text evidence="14">The sequence shown here is derived from an EMBL/GenBank/DDBJ whole genome shotgun (WGS) entry which is preliminary data.</text>
</comment>
<comment type="subcellular location">
    <subcellularLocation>
        <location evidence="1">Cell membrane</location>
        <topology evidence="1">Single-pass type I membrane protein</topology>
    </subcellularLocation>
</comment>
<dbReference type="PANTHER" id="PTHR48061:SF2">
    <property type="entry name" value="RECEPTOR LIKE PROTEIN 30-LIKE"/>
    <property type="match status" value="1"/>
</dbReference>
<keyword evidence="7" id="KW-0677">Repeat</keyword>
<evidence type="ECO:0000256" key="6">
    <source>
        <dbReference type="ARBA" id="ARBA00022729"/>
    </source>
</evidence>
<dbReference type="SUPFAM" id="SSF52058">
    <property type="entry name" value="L domain-like"/>
    <property type="match status" value="3"/>
</dbReference>
<evidence type="ECO:0000256" key="3">
    <source>
        <dbReference type="ARBA" id="ARBA00022475"/>
    </source>
</evidence>
<feature type="domain" description="Leucine-rich repeat-containing N-terminal plant-type" evidence="13">
    <location>
        <begin position="34"/>
        <end position="77"/>
    </location>
</feature>
<evidence type="ECO:0000256" key="9">
    <source>
        <dbReference type="ARBA" id="ARBA00023136"/>
    </source>
</evidence>
<evidence type="ECO:0000256" key="7">
    <source>
        <dbReference type="ARBA" id="ARBA00022737"/>
    </source>
</evidence>
<keyword evidence="9" id="KW-0472">Membrane</keyword>
<keyword evidence="11" id="KW-0325">Glycoprotein</keyword>
<keyword evidence="5" id="KW-0812">Transmembrane</keyword>
<dbReference type="InterPro" id="IPR046956">
    <property type="entry name" value="RLP23-like"/>
</dbReference>
<evidence type="ECO:0000256" key="12">
    <source>
        <dbReference type="SAM" id="SignalP"/>
    </source>
</evidence>
<proteinExistence type="inferred from homology"/>
<keyword evidence="8" id="KW-1133">Transmembrane helix</keyword>
<dbReference type="InterPro" id="IPR032675">
    <property type="entry name" value="LRR_dom_sf"/>
</dbReference>
<dbReference type="InterPro" id="IPR013210">
    <property type="entry name" value="LRR_N_plant-typ"/>
</dbReference>
<dbReference type="FunFam" id="3.80.10.10:FF:000041">
    <property type="entry name" value="LRR receptor-like serine/threonine-protein kinase ERECTA"/>
    <property type="match status" value="1"/>
</dbReference>
<dbReference type="Pfam" id="PF13855">
    <property type="entry name" value="LRR_8"/>
    <property type="match status" value="2"/>
</dbReference>
<dbReference type="Proteomes" id="UP000701853">
    <property type="component" value="Chromosome 10"/>
</dbReference>
<name>A0A8J5Y2E0_9ROSI</name>
<evidence type="ECO:0000256" key="8">
    <source>
        <dbReference type="ARBA" id="ARBA00022989"/>
    </source>
</evidence>
<keyword evidence="3" id="KW-1003">Cell membrane</keyword>
<dbReference type="FunFam" id="3.80.10.10:FF:000095">
    <property type="entry name" value="LRR receptor-like serine/threonine-protein kinase GSO1"/>
    <property type="match status" value="1"/>
</dbReference>
<dbReference type="PRINTS" id="PR00019">
    <property type="entry name" value="LEURICHRPT"/>
</dbReference>
<dbReference type="EMBL" id="JAHUZN010000010">
    <property type="protein sequence ID" value="KAG8481181.1"/>
    <property type="molecule type" value="Genomic_DNA"/>
</dbReference>